<evidence type="ECO:0000313" key="2">
    <source>
        <dbReference type="EMBL" id="GBN57641.1"/>
    </source>
</evidence>
<evidence type="ECO:0000256" key="1">
    <source>
        <dbReference type="SAM" id="MobiDB-lite"/>
    </source>
</evidence>
<dbReference type="GO" id="GO:0003676">
    <property type="term" value="F:nucleic acid binding"/>
    <property type="evidence" value="ECO:0007669"/>
    <property type="project" value="InterPro"/>
</dbReference>
<protein>
    <recommendedName>
        <fullName evidence="4">RNase H type-1 domain-containing protein</fullName>
    </recommendedName>
</protein>
<name>A0A4Y2Q2D6_ARAVE</name>
<keyword evidence="3" id="KW-1185">Reference proteome</keyword>
<proteinExistence type="predicted"/>
<accession>A0A4Y2Q2D6</accession>
<dbReference type="Proteomes" id="UP000499080">
    <property type="component" value="Unassembled WGS sequence"/>
</dbReference>
<dbReference type="Gene3D" id="3.30.420.10">
    <property type="entry name" value="Ribonuclease H-like superfamily/Ribonuclease H"/>
    <property type="match status" value="1"/>
</dbReference>
<feature type="compositionally biased region" description="Polar residues" evidence="1">
    <location>
        <begin position="46"/>
        <end position="74"/>
    </location>
</feature>
<evidence type="ECO:0008006" key="4">
    <source>
        <dbReference type="Google" id="ProtNLM"/>
    </source>
</evidence>
<dbReference type="AlphaFoldDB" id="A0A4Y2Q2D6"/>
<feature type="region of interest" description="Disordered" evidence="1">
    <location>
        <begin position="39"/>
        <end position="74"/>
    </location>
</feature>
<sequence>MGLSTISQTIQTIEFNSEEVSAQHHRSIFHYANSCTIGHRRDHTAPHQSRTGSGLRQNSQTAQNINFNPNNYEDGTTSTKFHPAIFQLEDRISLKKQFLPVPGLDIYTDGSKIEDKTGSAFCIMEEDITKYEWMAQLPFNTVFQAELLSIQEACLWASKSNQQIMV</sequence>
<reference evidence="2 3" key="1">
    <citation type="journal article" date="2019" name="Sci. Rep.">
        <title>Orb-weaving spider Araneus ventricosus genome elucidates the spidroin gene catalogue.</title>
        <authorList>
            <person name="Kono N."/>
            <person name="Nakamura H."/>
            <person name="Ohtoshi R."/>
            <person name="Moran D.A.P."/>
            <person name="Shinohara A."/>
            <person name="Yoshida Y."/>
            <person name="Fujiwara M."/>
            <person name="Mori M."/>
            <person name="Tomita M."/>
            <person name="Arakawa K."/>
        </authorList>
    </citation>
    <scope>NUCLEOTIDE SEQUENCE [LARGE SCALE GENOMIC DNA]</scope>
</reference>
<dbReference type="OrthoDB" id="6434150at2759"/>
<comment type="caution">
    <text evidence="2">The sequence shown here is derived from an EMBL/GenBank/DDBJ whole genome shotgun (WGS) entry which is preliminary data.</text>
</comment>
<dbReference type="EMBL" id="BGPR01012784">
    <property type="protein sequence ID" value="GBN57641.1"/>
    <property type="molecule type" value="Genomic_DNA"/>
</dbReference>
<evidence type="ECO:0000313" key="3">
    <source>
        <dbReference type="Proteomes" id="UP000499080"/>
    </source>
</evidence>
<gene>
    <name evidence="2" type="ORF">AVEN_108476_1</name>
</gene>
<organism evidence="2 3">
    <name type="scientific">Araneus ventricosus</name>
    <name type="common">Orbweaver spider</name>
    <name type="synonym">Epeira ventricosa</name>
    <dbReference type="NCBI Taxonomy" id="182803"/>
    <lineage>
        <taxon>Eukaryota</taxon>
        <taxon>Metazoa</taxon>
        <taxon>Ecdysozoa</taxon>
        <taxon>Arthropoda</taxon>
        <taxon>Chelicerata</taxon>
        <taxon>Arachnida</taxon>
        <taxon>Araneae</taxon>
        <taxon>Araneomorphae</taxon>
        <taxon>Entelegynae</taxon>
        <taxon>Araneoidea</taxon>
        <taxon>Araneidae</taxon>
        <taxon>Araneus</taxon>
    </lineage>
</organism>
<dbReference type="InterPro" id="IPR036397">
    <property type="entry name" value="RNaseH_sf"/>
</dbReference>